<reference evidence="1 2" key="1">
    <citation type="journal article" date="2018" name="Front. Microbiol.">
        <title>Genome-Wide Analysis of Corynespora cassiicola Leaf Fall Disease Putative Effectors.</title>
        <authorList>
            <person name="Lopez D."/>
            <person name="Ribeiro S."/>
            <person name="Label P."/>
            <person name="Fumanal B."/>
            <person name="Venisse J.S."/>
            <person name="Kohler A."/>
            <person name="de Oliveira R.R."/>
            <person name="Labutti K."/>
            <person name="Lipzen A."/>
            <person name="Lail K."/>
            <person name="Bauer D."/>
            <person name="Ohm R.A."/>
            <person name="Barry K.W."/>
            <person name="Spatafora J."/>
            <person name="Grigoriev I.V."/>
            <person name="Martin F.M."/>
            <person name="Pujade-Renaud V."/>
        </authorList>
    </citation>
    <scope>NUCLEOTIDE SEQUENCE [LARGE SCALE GENOMIC DNA]</scope>
    <source>
        <strain evidence="1 2">Philippines</strain>
    </source>
</reference>
<evidence type="ECO:0000313" key="1">
    <source>
        <dbReference type="EMBL" id="PSN70107.1"/>
    </source>
</evidence>
<gene>
    <name evidence="1" type="ORF">BS50DRAFT_305393</name>
</gene>
<protein>
    <submittedName>
        <fullName evidence="1">Uncharacterized protein</fullName>
    </submittedName>
</protein>
<evidence type="ECO:0000313" key="2">
    <source>
        <dbReference type="Proteomes" id="UP000240883"/>
    </source>
</evidence>
<proteinExistence type="predicted"/>
<organism evidence="1 2">
    <name type="scientific">Corynespora cassiicola Philippines</name>
    <dbReference type="NCBI Taxonomy" id="1448308"/>
    <lineage>
        <taxon>Eukaryota</taxon>
        <taxon>Fungi</taxon>
        <taxon>Dikarya</taxon>
        <taxon>Ascomycota</taxon>
        <taxon>Pezizomycotina</taxon>
        <taxon>Dothideomycetes</taxon>
        <taxon>Pleosporomycetidae</taxon>
        <taxon>Pleosporales</taxon>
        <taxon>Corynesporascaceae</taxon>
        <taxon>Corynespora</taxon>
    </lineage>
</organism>
<keyword evidence="2" id="KW-1185">Reference proteome</keyword>
<sequence length="202" mass="22066">MTRSLIRPSSHLHLWRGLTTACCRPCVSFARRYGSRLAKRVLPPLPHLPTCLHDALLRRTQTHCPLSFNCRPQKNLTADNASAAAAAAPHYRIRQPIAILEKPSCSHLTDQGPSHAAFLSSGINSAYASDQSPQQSERAAYSGYLSATAPPTDRLAAVHALDPNVVALWLSYQEAGTPRIPGALPFLRSRDSRTTMVHLPMS</sequence>
<accession>A0A2T2NXF7</accession>
<name>A0A2T2NXF7_CORCC</name>
<dbReference type="Proteomes" id="UP000240883">
    <property type="component" value="Unassembled WGS sequence"/>
</dbReference>
<dbReference type="EMBL" id="KZ678132">
    <property type="protein sequence ID" value="PSN70107.1"/>
    <property type="molecule type" value="Genomic_DNA"/>
</dbReference>
<dbReference type="AlphaFoldDB" id="A0A2T2NXF7"/>